<dbReference type="Proteomes" id="UP000447355">
    <property type="component" value="Unassembled WGS sequence"/>
</dbReference>
<dbReference type="PROSITE" id="PS50042">
    <property type="entry name" value="CNMP_BINDING_3"/>
    <property type="match status" value="1"/>
</dbReference>
<evidence type="ECO:0000313" key="2">
    <source>
        <dbReference type="EMBL" id="MYM96415.1"/>
    </source>
</evidence>
<protein>
    <recommendedName>
        <fullName evidence="1">Cyclic nucleotide-binding domain-containing protein</fullName>
    </recommendedName>
</protein>
<feature type="domain" description="Cyclic nucleotide-binding" evidence="1">
    <location>
        <begin position="18"/>
        <end position="58"/>
    </location>
</feature>
<dbReference type="Gene3D" id="2.60.120.10">
    <property type="entry name" value="Jelly Rolls"/>
    <property type="match status" value="1"/>
</dbReference>
<proteinExistence type="predicted"/>
<dbReference type="InterPro" id="IPR018490">
    <property type="entry name" value="cNMP-bd_dom_sf"/>
</dbReference>
<organism evidence="2 3">
    <name type="scientific">Duganella vulcania</name>
    <dbReference type="NCBI Taxonomy" id="2692166"/>
    <lineage>
        <taxon>Bacteria</taxon>
        <taxon>Pseudomonadati</taxon>
        <taxon>Pseudomonadota</taxon>
        <taxon>Betaproteobacteria</taxon>
        <taxon>Burkholderiales</taxon>
        <taxon>Oxalobacteraceae</taxon>
        <taxon>Telluria group</taxon>
        <taxon>Duganella</taxon>
    </lineage>
</organism>
<dbReference type="RefSeq" id="WP_161085436.1">
    <property type="nucleotide sequence ID" value="NZ_WWCX01000045.1"/>
</dbReference>
<gene>
    <name evidence="2" type="ORF">GTP90_21355</name>
</gene>
<accession>A0A845GRZ2</accession>
<evidence type="ECO:0000313" key="3">
    <source>
        <dbReference type="Proteomes" id="UP000447355"/>
    </source>
</evidence>
<dbReference type="AlphaFoldDB" id="A0A845GRZ2"/>
<dbReference type="SUPFAM" id="SSF51206">
    <property type="entry name" value="cAMP-binding domain-like"/>
    <property type="match status" value="1"/>
</dbReference>
<sequence>MRSLDGLPPELLGFDPVLIAATKELQYPPGRVLFRTGDRPRWLFFILQGQALLQRVTV</sequence>
<reference evidence="2" key="1">
    <citation type="submission" date="2019-12" db="EMBL/GenBank/DDBJ databases">
        <title>Novel species isolated from a subtropical stream in China.</title>
        <authorList>
            <person name="Lu H."/>
        </authorList>
    </citation>
    <scope>NUCLEOTIDE SEQUENCE [LARGE SCALE GENOMIC DNA]</scope>
    <source>
        <strain evidence="2">FT81W</strain>
    </source>
</reference>
<dbReference type="EMBL" id="WWCX01000045">
    <property type="protein sequence ID" value="MYM96415.1"/>
    <property type="molecule type" value="Genomic_DNA"/>
</dbReference>
<name>A0A845GRZ2_9BURK</name>
<dbReference type="InterPro" id="IPR014710">
    <property type="entry name" value="RmlC-like_jellyroll"/>
</dbReference>
<evidence type="ECO:0000259" key="1">
    <source>
        <dbReference type="PROSITE" id="PS50042"/>
    </source>
</evidence>
<dbReference type="InterPro" id="IPR000595">
    <property type="entry name" value="cNMP-bd_dom"/>
</dbReference>
<comment type="caution">
    <text evidence="2">The sequence shown here is derived from an EMBL/GenBank/DDBJ whole genome shotgun (WGS) entry which is preliminary data.</text>
</comment>